<dbReference type="PANTHER" id="PTHR45979">
    <property type="entry name" value="PAP/OAS1 SUBSTRATE-BINDING DOMAIN SUPERFAMILY"/>
    <property type="match status" value="1"/>
</dbReference>
<organism evidence="4 5">
    <name type="scientific">Ziziphus jujuba</name>
    <name type="common">Chinese jujube</name>
    <name type="synonym">Ziziphus sativa</name>
    <dbReference type="NCBI Taxonomy" id="326968"/>
    <lineage>
        <taxon>Eukaryota</taxon>
        <taxon>Viridiplantae</taxon>
        <taxon>Streptophyta</taxon>
        <taxon>Embryophyta</taxon>
        <taxon>Tracheophyta</taxon>
        <taxon>Spermatophyta</taxon>
        <taxon>Magnoliopsida</taxon>
        <taxon>eudicotyledons</taxon>
        <taxon>Gunneridae</taxon>
        <taxon>Pentapetalae</taxon>
        <taxon>rosids</taxon>
        <taxon>fabids</taxon>
        <taxon>Rosales</taxon>
        <taxon>Rhamnaceae</taxon>
        <taxon>Paliureae</taxon>
        <taxon>Ziziphus</taxon>
    </lineage>
</organism>
<gene>
    <name evidence="5" type="primary">LOC107411448</name>
</gene>
<dbReference type="Proteomes" id="UP001652623">
    <property type="component" value="Chromosome 10"/>
</dbReference>
<dbReference type="InterPro" id="IPR054708">
    <property type="entry name" value="MTPAP-like_central"/>
</dbReference>
<protein>
    <submittedName>
        <fullName evidence="5">Uncharacterized protein LOC107411448 isoform X1</fullName>
    </submittedName>
</protein>
<dbReference type="Pfam" id="PF22600">
    <property type="entry name" value="MTPAP-like_central"/>
    <property type="match status" value="1"/>
</dbReference>
<evidence type="ECO:0000259" key="2">
    <source>
        <dbReference type="Pfam" id="PF22600"/>
    </source>
</evidence>
<name>A0ABM3IAH8_ZIZJJ</name>
<dbReference type="RefSeq" id="XP_048324392.2">
    <property type="nucleotide sequence ID" value="XM_048468435.2"/>
</dbReference>
<dbReference type="InterPro" id="IPR058921">
    <property type="entry name" value="PAP/OAS1-rel"/>
</dbReference>
<evidence type="ECO:0000313" key="4">
    <source>
        <dbReference type="Proteomes" id="UP001652623"/>
    </source>
</evidence>
<dbReference type="Pfam" id="PF26180">
    <property type="entry name" value="PAP-OAS1"/>
    <property type="match status" value="1"/>
</dbReference>
<evidence type="ECO:0000259" key="3">
    <source>
        <dbReference type="Pfam" id="PF26180"/>
    </source>
</evidence>
<dbReference type="SUPFAM" id="SSF81631">
    <property type="entry name" value="PAP/OAS1 substrate-binding domain"/>
    <property type="match status" value="1"/>
</dbReference>
<feature type="domain" description="PAP/OAS1 substrate-binding-related" evidence="3">
    <location>
        <begin position="186"/>
        <end position="378"/>
    </location>
</feature>
<dbReference type="SUPFAM" id="SSF81301">
    <property type="entry name" value="Nucleotidyltransferase"/>
    <property type="match status" value="1"/>
</dbReference>
<proteinExistence type="predicted"/>
<dbReference type="CDD" id="cd05402">
    <property type="entry name" value="NT_PAP_TUTase"/>
    <property type="match status" value="1"/>
</dbReference>
<evidence type="ECO:0000256" key="1">
    <source>
        <dbReference type="SAM" id="MobiDB-lite"/>
    </source>
</evidence>
<feature type="compositionally biased region" description="Polar residues" evidence="1">
    <location>
        <begin position="731"/>
        <end position="745"/>
    </location>
</feature>
<feature type="domain" description="Poly(A) RNA polymerase mitochondrial-like central palm" evidence="2">
    <location>
        <begin position="52"/>
        <end position="174"/>
    </location>
</feature>
<keyword evidence="4" id="KW-1185">Reference proteome</keyword>
<dbReference type="PANTHER" id="PTHR45979:SF31">
    <property type="entry name" value="POLYMERASE NUCLEOTIDYL TRANSFERASE DOMAIN-CONTAINING PROTEIN"/>
    <property type="match status" value="1"/>
</dbReference>
<dbReference type="Gene3D" id="3.30.460.10">
    <property type="entry name" value="Beta Polymerase, domain 2"/>
    <property type="match status" value="1"/>
</dbReference>
<accession>A0ABM3IAH8</accession>
<evidence type="ECO:0000313" key="5">
    <source>
        <dbReference type="RefSeq" id="XP_048324392.2"/>
    </source>
</evidence>
<dbReference type="InterPro" id="IPR043519">
    <property type="entry name" value="NT_sf"/>
</dbReference>
<dbReference type="Gene3D" id="1.10.1410.10">
    <property type="match status" value="1"/>
</dbReference>
<feature type="region of interest" description="Disordered" evidence="1">
    <location>
        <begin position="688"/>
        <end position="747"/>
    </location>
</feature>
<reference evidence="5" key="1">
    <citation type="submission" date="2025-08" db="UniProtKB">
        <authorList>
            <consortium name="RefSeq"/>
        </authorList>
    </citation>
    <scope>IDENTIFICATION</scope>
    <source>
        <tissue evidence="5">Seedling</tissue>
    </source>
</reference>
<dbReference type="GeneID" id="107411448"/>
<dbReference type="InterPro" id="IPR058920">
    <property type="entry name" value="PAP-OAS1-bd-rel"/>
</dbReference>
<sequence>MGDLQVCPAPNPNGVIFREDRLCPSPSSPSLPASNPDFEFISAESWAIAEKKTKEIVYRIQPTLVADQKRKDVIEYVERLLRHCIGCQVFPYGSVPLKTYLPDGDIDLTAFSSPNIEDTLVSNIYAALRREEHNETAQYKVKDVHCIDAEVKLVKCIVQNVVVDISFNQLGGLSTLCFLEQVDRLIGKDHLFKRSIILIKAWCYYESRILGAHHGLISTYALETLVLYIFHRFNSSLNDPLAVLYRFLDYFSNFDWDNCCISLNGPISKSSLPNIVADLPKNKHDDLLLSQEFLRNCLDLFSVPSCGLETNLRVFPLKHLNIIDPLKENNNLGRSVSRGNFFRIRSAFKYGARKLGWILSLPGERIADELKKFFANTLDMHGSNCWADVQNSSLGSDVVSENVSSSSCLDTASKEKNFVDSTTGFKMQGFVAASGLRHKLGRNILKAVSHHVVKEFGCNFDGDVKEHENYGILGTRNTNGPTDFPVNRHLNTSVSLCSNHSRSFSSGSCGEEGQMETLHFGEKLAADSAVDGMNVTSTLEHKGNHTVTCNPASPCINCEDIEFIGSACVSDVASVSENMDRVEITGITGRSKIVEFLLDLSGDYDSHFRNLQYGQLCHGNAISLPSLPSPPLSPQLPNKNSWEAIHKLLQFPQNISSRSNGHCIALGPQFYPANHSSLLNLAFGEENKRPRGTGTYIPNVSTLPYRDRTLPGGGRNQAPGSHAPLRKHTRNNGFSTAPQKMTSSAECRHELSQNEYPVLGNGKSGSSDCHHSNLSAWGSFHSNSISHSSEKLEHGSSCPKTWPSPLPEGVCQFESDTSHAWESASSPVALAVQSCEPLLGHNHERSCLKISFLFGLHRVEEQSYHLKNDDDFPPLSI</sequence>